<protein>
    <submittedName>
        <fullName evidence="3">Glycosyltransferase family 4 protein</fullName>
    </submittedName>
</protein>
<evidence type="ECO:0000259" key="1">
    <source>
        <dbReference type="Pfam" id="PF00534"/>
    </source>
</evidence>
<accession>A0ABT1LAB4</accession>
<evidence type="ECO:0000259" key="2">
    <source>
        <dbReference type="Pfam" id="PF13439"/>
    </source>
</evidence>
<dbReference type="InterPro" id="IPR001296">
    <property type="entry name" value="Glyco_trans_1"/>
</dbReference>
<dbReference type="CDD" id="cd03801">
    <property type="entry name" value="GT4_PimA-like"/>
    <property type="match status" value="1"/>
</dbReference>
<reference evidence="3 4" key="1">
    <citation type="submission" date="2022-07" db="EMBL/GenBank/DDBJ databases">
        <authorList>
            <person name="Li W.-J."/>
            <person name="Deng Q.-Q."/>
        </authorList>
    </citation>
    <scope>NUCLEOTIDE SEQUENCE [LARGE SCALE GENOMIC DNA]</scope>
    <source>
        <strain evidence="3 4">SYSU M60028</strain>
    </source>
</reference>
<dbReference type="SUPFAM" id="SSF53756">
    <property type="entry name" value="UDP-Glycosyltransferase/glycogen phosphorylase"/>
    <property type="match status" value="1"/>
</dbReference>
<feature type="domain" description="Glycosyltransferase subfamily 4-like N-terminal" evidence="2">
    <location>
        <begin position="67"/>
        <end position="152"/>
    </location>
</feature>
<sequence>MTQRKIILIGSFLSAVLKHRSVCEDLAEQLTARGWSVAAASRRAAPLGRLVDITKVVFAEGRSARVAQVDLFSGRAFLWAEYAALLLRLFGVPYVLTAHGGGLPDYVKRWPGRARRLLANAAAVTAPSGFLHRELRPLRADIRLIPNGMDLESYRFRVRAPASPTLIWVRSFHQIYNPAMAVDVVERLLPDFPGLRLTMVGPDRGDGTLAAMRELIRARGLDSAIEIVPGVERARIPALLDAADIFINTTNVDNTPVSVMEALASGLCVVSTDAGGLPDLLSDGVDALLCPRGDAAAMASRVESILRSPELAERLSNAARQTALASGWDDVMKRWDALFEEVRPA</sequence>
<dbReference type="EMBL" id="JANCLU010000006">
    <property type="protein sequence ID" value="MCP8938416.1"/>
    <property type="molecule type" value="Genomic_DNA"/>
</dbReference>
<keyword evidence="4" id="KW-1185">Reference proteome</keyword>
<evidence type="ECO:0000313" key="4">
    <source>
        <dbReference type="Proteomes" id="UP001205890"/>
    </source>
</evidence>
<dbReference type="InterPro" id="IPR028098">
    <property type="entry name" value="Glyco_trans_4-like_N"/>
</dbReference>
<organism evidence="3 4">
    <name type="scientific">Alsobacter ponti</name>
    <dbReference type="NCBI Taxonomy" id="2962936"/>
    <lineage>
        <taxon>Bacteria</taxon>
        <taxon>Pseudomonadati</taxon>
        <taxon>Pseudomonadota</taxon>
        <taxon>Alphaproteobacteria</taxon>
        <taxon>Hyphomicrobiales</taxon>
        <taxon>Alsobacteraceae</taxon>
        <taxon>Alsobacter</taxon>
    </lineage>
</organism>
<feature type="domain" description="Glycosyl transferase family 1" evidence="1">
    <location>
        <begin position="163"/>
        <end position="321"/>
    </location>
</feature>
<dbReference type="Pfam" id="PF13439">
    <property type="entry name" value="Glyco_transf_4"/>
    <property type="match status" value="1"/>
</dbReference>
<dbReference type="PANTHER" id="PTHR12526">
    <property type="entry name" value="GLYCOSYLTRANSFERASE"/>
    <property type="match status" value="1"/>
</dbReference>
<dbReference type="Proteomes" id="UP001205890">
    <property type="component" value="Unassembled WGS sequence"/>
</dbReference>
<dbReference type="Gene3D" id="3.40.50.2000">
    <property type="entry name" value="Glycogen Phosphorylase B"/>
    <property type="match status" value="2"/>
</dbReference>
<dbReference type="RefSeq" id="WP_254740329.1">
    <property type="nucleotide sequence ID" value="NZ_JANCLU010000006.1"/>
</dbReference>
<gene>
    <name evidence="3" type="ORF">NK718_07800</name>
</gene>
<comment type="caution">
    <text evidence="3">The sequence shown here is derived from an EMBL/GenBank/DDBJ whole genome shotgun (WGS) entry which is preliminary data.</text>
</comment>
<dbReference type="Pfam" id="PF00534">
    <property type="entry name" value="Glycos_transf_1"/>
    <property type="match status" value="1"/>
</dbReference>
<evidence type="ECO:0000313" key="3">
    <source>
        <dbReference type="EMBL" id="MCP8938416.1"/>
    </source>
</evidence>
<name>A0ABT1LAB4_9HYPH</name>
<proteinExistence type="predicted"/>